<organism evidence="3 4">
    <name type="scientific">Acorus gramineus</name>
    <name type="common">Dwarf sweet flag</name>
    <dbReference type="NCBI Taxonomy" id="55184"/>
    <lineage>
        <taxon>Eukaryota</taxon>
        <taxon>Viridiplantae</taxon>
        <taxon>Streptophyta</taxon>
        <taxon>Embryophyta</taxon>
        <taxon>Tracheophyta</taxon>
        <taxon>Spermatophyta</taxon>
        <taxon>Magnoliopsida</taxon>
        <taxon>Liliopsida</taxon>
        <taxon>Acoraceae</taxon>
        <taxon>Acorus</taxon>
    </lineage>
</organism>
<sequence length="143" mass="16740">MSECTTLSFLNKSKFDLYLEETIFLDESGFNLLFWWRSYGTKFPILSKMARDILAVLVSSVASESAFSTGGRVFDDKRMSLLPGIVEVLVCGKDWLVGIHKLRLLFFNYYWYIYNIFPIIIARYPFEIIDKSLKFLIFFMIHG</sequence>
<dbReference type="GO" id="GO:0046983">
    <property type="term" value="F:protein dimerization activity"/>
    <property type="evidence" value="ECO:0007669"/>
    <property type="project" value="InterPro"/>
</dbReference>
<dbReference type="PANTHER" id="PTHR23272">
    <property type="entry name" value="BED FINGER-RELATED"/>
    <property type="match status" value="1"/>
</dbReference>
<keyword evidence="1" id="KW-1133">Transmembrane helix</keyword>
<protein>
    <recommendedName>
        <fullName evidence="2">HAT C-terminal dimerisation domain-containing protein</fullName>
    </recommendedName>
</protein>
<evidence type="ECO:0000313" key="3">
    <source>
        <dbReference type="EMBL" id="KAK1263805.1"/>
    </source>
</evidence>
<feature type="transmembrane region" description="Helical" evidence="1">
    <location>
        <begin position="109"/>
        <end position="126"/>
    </location>
</feature>
<dbReference type="Pfam" id="PF05699">
    <property type="entry name" value="Dimer_Tnp_hAT"/>
    <property type="match status" value="1"/>
</dbReference>
<keyword evidence="4" id="KW-1185">Reference proteome</keyword>
<dbReference type="AlphaFoldDB" id="A0AAV9AHL1"/>
<keyword evidence="1" id="KW-0812">Transmembrane</keyword>
<comment type="caution">
    <text evidence="3">The sequence shown here is derived from an EMBL/GenBank/DDBJ whole genome shotgun (WGS) entry which is preliminary data.</text>
</comment>
<dbReference type="Proteomes" id="UP001179952">
    <property type="component" value="Unassembled WGS sequence"/>
</dbReference>
<evidence type="ECO:0000259" key="2">
    <source>
        <dbReference type="Pfam" id="PF05699"/>
    </source>
</evidence>
<dbReference type="InterPro" id="IPR008906">
    <property type="entry name" value="HATC_C_dom"/>
</dbReference>
<dbReference type="SUPFAM" id="SSF53098">
    <property type="entry name" value="Ribonuclease H-like"/>
    <property type="match status" value="1"/>
</dbReference>
<reference evidence="3" key="2">
    <citation type="submission" date="2023-06" db="EMBL/GenBank/DDBJ databases">
        <authorList>
            <person name="Ma L."/>
            <person name="Liu K.-W."/>
            <person name="Li Z."/>
            <person name="Hsiao Y.-Y."/>
            <person name="Qi Y."/>
            <person name="Fu T."/>
            <person name="Tang G."/>
            <person name="Zhang D."/>
            <person name="Sun W.-H."/>
            <person name="Liu D.-K."/>
            <person name="Li Y."/>
            <person name="Chen G.-Z."/>
            <person name="Liu X.-D."/>
            <person name="Liao X.-Y."/>
            <person name="Jiang Y.-T."/>
            <person name="Yu X."/>
            <person name="Hao Y."/>
            <person name="Huang J."/>
            <person name="Zhao X.-W."/>
            <person name="Ke S."/>
            <person name="Chen Y.-Y."/>
            <person name="Wu W.-L."/>
            <person name="Hsu J.-L."/>
            <person name="Lin Y.-F."/>
            <person name="Huang M.-D."/>
            <person name="Li C.-Y."/>
            <person name="Huang L."/>
            <person name="Wang Z.-W."/>
            <person name="Zhao X."/>
            <person name="Zhong W.-Y."/>
            <person name="Peng D.-H."/>
            <person name="Ahmad S."/>
            <person name="Lan S."/>
            <person name="Zhang J.-S."/>
            <person name="Tsai W.-C."/>
            <person name="Van De Peer Y."/>
            <person name="Liu Z.-J."/>
        </authorList>
    </citation>
    <scope>NUCLEOTIDE SEQUENCE</scope>
    <source>
        <strain evidence="3">SCP</strain>
        <tissue evidence="3">Leaves</tissue>
    </source>
</reference>
<dbReference type="EMBL" id="JAUJYN010000009">
    <property type="protein sequence ID" value="KAK1263805.1"/>
    <property type="molecule type" value="Genomic_DNA"/>
</dbReference>
<dbReference type="InterPro" id="IPR012337">
    <property type="entry name" value="RNaseH-like_sf"/>
</dbReference>
<gene>
    <name evidence="3" type="ORF">QJS04_geneDACA011909</name>
</gene>
<dbReference type="PANTHER" id="PTHR23272:SF190">
    <property type="entry name" value="ZINC FINGER, BED-TYPE-RELATED"/>
    <property type="match status" value="1"/>
</dbReference>
<keyword evidence="1" id="KW-0472">Membrane</keyword>
<proteinExistence type="predicted"/>
<name>A0AAV9AHL1_ACOGR</name>
<evidence type="ECO:0000256" key="1">
    <source>
        <dbReference type="SAM" id="Phobius"/>
    </source>
</evidence>
<feature type="domain" description="HAT C-terminal dimerisation" evidence="2">
    <location>
        <begin position="16"/>
        <end position="96"/>
    </location>
</feature>
<accession>A0AAV9AHL1</accession>
<evidence type="ECO:0000313" key="4">
    <source>
        <dbReference type="Proteomes" id="UP001179952"/>
    </source>
</evidence>
<reference evidence="3" key="1">
    <citation type="journal article" date="2023" name="Nat. Commun.">
        <title>Diploid and tetraploid genomes of Acorus and the evolution of monocots.</title>
        <authorList>
            <person name="Ma L."/>
            <person name="Liu K.W."/>
            <person name="Li Z."/>
            <person name="Hsiao Y.Y."/>
            <person name="Qi Y."/>
            <person name="Fu T."/>
            <person name="Tang G.D."/>
            <person name="Zhang D."/>
            <person name="Sun W.H."/>
            <person name="Liu D.K."/>
            <person name="Li Y."/>
            <person name="Chen G.Z."/>
            <person name="Liu X.D."/>
            <person name="Liao X.Y."/>
            <person name="Jiang Y.T."/>
            <person name="Yu X."/>
            <person name="Hao Y."/>
            <person name="Huang J."/>
            <person name="Zhao X.W."/>
            <person name="Ke S."/>
            <person name="Chen Y.Y."/>
            <person name="Wu W.L."/>
            <person name="Hsu J.L."/>
            <person name="Lin Y.F."/>
            <person name="Huang M.D."/>
            <person name="Li C.Y."/>
            <person name="Huang L."/>
            <person name="Wang Z.W."/>
            <person name="Zhao X."/>
            <person name="Zhong W.Y."/>
            <person name="Peng D.H."/>
            <person name="Ahmad S."/>
            <person name="Lan S."/>
            <person name="Zhang J.S."/>
            <person name="Tsai W.C."/>
            <person name="Van de Peer Y."/>
            <person name="Liu Z.J."/>
        </authorList>
    </citation>
    <scope>NUCLEOTIDE SEQUENCE</scope>
    <source>
        <strain evidence="3">SCP</strain>
    </source>
</reference>